<accession>A0A017T112</accession>
<dbReference type="AlphaFoldDB" id="A0A017T112"/>
<evidence type="ECO:0000313" key="3">
    <source>
        <dbReference type="Proteomes" id="UP000019678"/>
    </source>
</evidence>
<dbReference type="Proteomes" id="UP000019678">
    <property type="component" value="Unassembled WGS sequence"/>
</dbReference>
<sequence length="77" mass="7981">MWSDADLYAEGLCGDVAAADARDHGLGQEDTENGEVARADSAGSCSMRGTRTSGGGAWPAALAAVTGMLLGRRRPWR</sequence>
<proteinExistence type="predicted"/>
<organism evidence="2 3">
    <name type="scientific">Chondromyces apiculatus DSM 436</name>
    <dbReference type="NCBI Taxonomy" id="1192034"/>
    <lineage>
        <taxon>Bacteria</taxon>
        <taxon>Pseudomonadati</taxon>
        <taxon>Myxococcota</taxon>
        <taxon>Polyangia</taxon>
        <taxon>Polyangiales</taxon>
        <taxon>Polyangiaceae</taxon>
        <taxon>Chondromyces</taxon>
    </lineage>
</organism>
<comment type="caution">
    <text evidence="2">The sequence shown here is derived from an EMBL/GenBank/DDBJ whole genome shotgun (WGS) entry which is preliminary data.</text>
</comment>
<evidence type="ECO:0000313" key="2">
    <source>
        <dbReference type="EMBL" id="EYF02939.1"/>
    </source>
</evidence>
<keyword evidence="3" id="KW-1185">Reference proteome</keyword>
<dbReference type="STRING" id="1192034.CAP_6362"/>
<evidence type="ECO:0000256" key="1">
    <source>
        <dbReference type="SAM" id="MobiDB-lite"/>
    </source>
</evidence>
<feature type="region of interest" description="Disordered" evidence="1">
    <location>
        <begin position="23"/>
        <end position="56"/>
    </location>
</feature>
<dbReference type="EMBL" id="ASRX01000053">
    <property type="protein sequence ID" value="EYF02939.1"/>
    <property type="molecule type" value="Genomic_DNA"/>
</dbReference>
<gene>
    <name evidence="2" type="ORF">CAP_6362</name>
</gene>
<protein>
    <submittedName>
        <fullName evidence="2">Uncharacterized protein</fullName>
    </submittedName>
</protein>
<reference evidence="2 3" key="1">
    <citation type="submission" date="2013-05" db="EMBL/GenBank/DDBJ databases">
        <title>Genome assembly of Chondromyces apiculatus DSM 436.</title>
        <authorList>
            <person name="Sharma G."/>
            <person name="Khatri I."/>
            <person name="Kaur C."/>
            <person name="Mayilraj S."/>
            <person name="Subramanian S."/>
        </authorList>
    </citation>
    <scope>NUCLEOTIDE SEQUENCE [LARGE SCALE GENOMIC DNA]</scope>
    <source>
        <strain evidence="2 3">DSM 436</strain>
    </source>
</reference>
<name>A0A017T112_9BACT</name>